<dbReference type="Proteomes" id="UP000885348">
    <property type="component" value="Unassembled WGS sequence"/>
</dbReference>
<organism evidence="4">
    <name type="scientific">Salmonella enterica I</name>
    <dbReference type="NCBI Taxonomy" id="59201"/>
    <lineage>
        <taxon>Bacteria</taxon>
        <taxon>Pseudomonadati</taxon>
        <taxon>Pseudomonadota</taxon>
        <taxon>Gammaproteobacteria</taxon>
        <taxon>Enterobacterales</taxon>
        <taxon>Enterobacteriaceae</taxon>
        <taxon>Salmonella</taxon>
    </lineage>
</organism>
<keyword evidence="2" id="KW-1133">Transmembrane helix</keyword>
<reference evidence="4" key="1">
    <citation type="submission" date="2018-09" db="EMBL/GenBank/DDBJ databases">
        <authorList>
            <person name="Ashton P.M."/>
            <person name="Dallman T."/>
            <person name="Nair S."/>
            <person name="De Pinna E."/>
            <person name="Peters T."/>
            <person name="Grant K."/>
        </authorList>
    </citation>
    <scope>NUCLEOTIDE SEQUENCE [LARGE SCALE GENOMIC DNA]</scope>
    <source>
        <strain evidence="4">598938</strain>
    </source>
</reference>
<dbReference type="AlphaFoldDB" id="A0A3R1B5H3"/>
<dbReference type="Pfam" id="PF23127">
    <property type="entry name" value="DotM_C"/>
    <property type="match status" value="1"/>
</dbReference>
<dbReference type="InterPro" id="IPR056464">
    <property type="entry name" value="DotM_C"/>
</dbReference>
<feature type="transmembrane region" description="Helical" evidence="2">
    <location>
        <begin position="15"/>
        <end position="34"/>
    </location>
</feature>
<sequence>MSYVRQSAWEDPMQVWGAVIALVIIFLFIAWLFLPELVYATCLILHFLWGLIDLGPFHSFAAPRYNLLAETANHSGEISFARWVSVMDQTIGILWLFLVPLTAWSLWEWWKHPAQSRFTRRPLDISNLPHALAPVSPALTPVLSGGDSRRLFHGKKRPEHRPALTPEAFVEQHALVRDMQLDVAATRACFMAQLGSPLTSWRAMAPHEKALFAVFGLQYFLGDRQAATGLMNALNLSCRVSSQRDTGRKTVPVYTLARTAFKKVTNTEGARQWLKQHRYVRSGLVWLYAHDLRLTPPNWLWLKGVDRTLFYALHRANTTKGFIEGAGVVAVARTESEAMRFSLPCPEPCVEEAVEGLRRDLLSLGLIWDEPQPDRERKRRILTNWSLTDDVLARSPSPAPAPASAPESAQEQENEF</sequence>
<feature type="domain" description="DotM C-terminal cytoplasmic" evidence="3">
    <location>
        <begin position="185"/>
        <end position="358"/>
    </location>
</feature>
<gene>
    <name evidence="4" type="ORF">D7N80_15415</name>
</gene>
<name>A0A3R1B5H3_SALET</name>
<proteinExistence type="predicted"/>
<feature type="transmembrane region" description="Helical" evidence="2">
    <location>
        <begin position="92"/>
        <end position="110"/>
    </location>
</feature>
<evidence type="ECO:0000259" key="3">
    <source>
        <dbReference type="Pfam" id="PF23127"/>
    </source>
</evidence>
<comment type="caution">
    <text evidence="4">The sequence shown here is derived from an EMBL/GenBank/DDBJ whole genome shotgun (WGS) entry which is preliminary data.</text>
</comment>
<keyword evidence="2" id="KW-0812">Transmembrane</keyword>
<keyword evidence="2" id="KW-0472">Membrane</keyword>
<feature type="region of interest" description="Disordered" evidence="1">
    <location>
        <begin position="391"/>
        <end position="416"/>
    </location>
</feature>
<dbReference type="EMBL" id="RVVJ01000017">
    <property type="protein sequence ID" value="MML54679.1"/>
    <property type="molecule type" value="Genomic_DNA"/>
</dbReference>
<evidence type="ECO:0000256" key="2">
    <source>
        <dbReference type="SAM" id="Phobius"/>
    </source>
</evidence>
<accession>A0A3R1B5H3</accession>
<evidence type="ECO:0000313" key="4">
    <source>
        <dbReference type="EMBL" id="MML54679.1"/>
    </source>
</evidence>
<evidence type="ECO:0000256" key="1">
    <source>
        <dbReference type="SAM" id="MobiDB-lite"/>
    </source>
</evidence>
<protein>
    <submittedName>
        <fullName evidence="4">Conjugal transfer protein TrbA</fullName>
    </submittedName>
</protein>